<proteinExistence type="predicted"/>
<name>A0ACC3MMB6_9PEZI</name>
<protein>
    <submittedName>
        <fullName evidence="1">Uncharacterized protein</fullName>
    </submittedName>
</protein>
<reference evidence="1" key="1">
    <citation type="submission" date="2023-07" db="EMBL/GenBank/DDBJ databases">
        <title>Black Yeasts Isolated from many extreme environments.</title>
        <authorList>
            <person name="Coleine C."/>
            <person name="Stajich J.E."/>
            <person name="Selbmann L."/>
        </authorList>
    </citation>
    <scope>NUCLEOTIDE SEQUENCE</scope>
    <source>
        <strain evidence="1">CCFEE 5714</strain>
    </source>
</reference>
<comment type="caution">
    <text evidence="1">The sequence shown here is derived from an EMBL/GenBank/DDBJ whole genome shotgun (WGS) entry which is preliminary data.</text>
</comment>
<sequence length="237" mass="25975">MATIKDAKSDLRKQMKGKLSALDENKISQQSQKAQNLILSLPQYAQAKRLSIYLSMPESEAQTDLLVQHALKNGKKVFVPYIHKPSGSKRKVIDMLRLHSLDEFEQGLTSDKWGIPSLPSDSVESRENAMGGKSVSNGEEPVETYDGEGRGDEGTLDLVVVPGVAFDEGMNRLGHGAGFYDAYFTRFCSDGTRTPFLVGLCLAEQLLSPGQEIPTTENDWIVDALALGDGRLLTLDD</sequence>
<accession>A0ACC3MMB6</accession>
<evidence type="ECO:0000313" key="1">
    <source>
        <dbReference type="EMBL" id="KAK3697975.1"/>
    </source>
</evidence>
<keyword evidence="2" id="KW-1185">Reference proteome</keyword>
<evidence type="ECO:0000313" key="2">
    <source>
        <dbReference type="Proteomes" id="UP001281147"/>
    </source>
</evidence>
<organism evidence="1 2">
    <name type="scientific">Vermiconidia calcicola</name>
    <dbReference type="NCBI Taxonomy" id="1690605"/>
    <lineage>
        <taxon>Eukaryota</taxon>
        <taxon>Fungi</taxon>
        <taxon>Dikarya</taxon>
        <taxon>Ascomycota</taxon>
        <taxon>Pezizomycotina</taxon>
        <taxon>Dothideomycetes</taxon>
        <taxon>Dothideomycetidae</taxon>
        <taxon>Mycosphaerellales</taxon>
        <taxon>Extremaceae</taxon>
        <taxon>Vermiconidia</taxon>
    </lineage>
</organism>
<gene>
    <name evidence="1" type="ORF">LTR37_017199</name>
</gene>
<dbReference type="Proteomes" id="UP001281147">
    <property type="component" value="Unassembled WGS sequence"/>
</dbReference>
<dbReference type="EMBL" id="JAUTXU010000217">
    <property type="protein sequence ID" value="KAK3697975.1"/>
    <property type="molecule type" value="Genomic_DNA"/>
</dbReference>